<dbReference type="PANTHER" id="PTHR37823">
    <property type="entry name" value="CYTOCHROME C-553-LIKE"/>
    <property type="match status" value="1"/>
</dbReference>
<feature type="binding site" description="axial binding residue" evidence="7">
    <location>
        <position position="49"/>
    </location>
    <ligand>
        <name>heme c</name>
        <dbReference type="ChEBI" id="CHEBI:61717"/>
    </ligand>
    <ligandPart>
        <name>Fe</name>
        <dbReference type="ChEBI" id="CHEBI:18248"/>
    </ligandPart>
</feature>
<keyword evidence="3 7" id="KW-0479">Metal-binding</keyword>
<keyword evidence="4" id="KW-0249">Electron transport</keyword>
<dbReference type="GO" id="GO:0020037">
    <property type="term" value="F:heme binding"/>
    <property type="evidence" value="ECO:0007669"/>
    <property type="project" value="InterPro"/>
</dbReference>
<dbReference type="PROSITE" id="PS51007">
    <property type="entry name" value="CYTC"/>
    <property type="match status" value="1"/>
</dbReference>
<organism evidence="10 11">
    <name type="scientific">Gottfriedia endophytica</name>
    <dbReference type="NCBI Taxonomy" id="2820819"/>
    <lineage>
        <taxon>Bacteria</taxon>
        <taxon>Bacillati</taxon>
        <taxon>Bacillota</taxon>
        <taxon>Bacilli</taxon>
        <taxon>Bacillales</taxon>
        <taxon>Bacillaceae</taxon>
        <taxon>Gottfriedia</taxon>
    </lineage>
</organism>
<evidence type="ECO:0000256" key="3">
    <source>
        <dbReference type="ARBA" id="ARBA00022723"/>
    </source>
</evidence>
<feature type="binding site" description="covalent" evidence="6">
    <location>
        <position position="45"/>
    </location>
    <ligand>
        <name>heme c</name>
        <dbReference type="ChEBI" id="CHEBI:61717"/>
    </ligand>
</feature>
<evidence type="ECO:0000256" key="7">
    <source>
        <dbReference type="PIRSR" id="PIRSR000025-2"/>
    </source>
</evidence>
<keyword evidence="1" id="KW-0813">Transport</keyword>
<evidence type="ECO:0000256" key="8">
    <source>
        <dbReference type="SAM" id="SignalP"/>
    </source>
</evidence>
<dbReference type="Proteomes" id="UP000682134">
    <property type="component" value="Unassembled WGS sequence"/>
</dbReference>
<dbReference type="InterPro" id="IPR012218">
    <property type="entry name" value="Cyt_c_BACSU-c550-type"/>
</dbReference>
<keyword evidence="8" id="KW-0732">Signal</keyword>
<evidence type="ECO:0000259" key="9">
    <source>
        <dbReference type="PROSITE" id="PS51007"/>
    </source>
</evidence>
<sequence length="106" mass="10837">MKKFIITALAGGMLLGLSACGSSNNGTSKNNTASASGEEVFKQSCSSCHGDQLQGNIGPNLQHIGAKYSEKDITNIIAQGRGGVMQPGIVQGADAKAVASWLATKK</sequence>
<evidence type="ECO:0000313" key="10">
    <source>
        <dbReference type="EMBL" id="MBP0726718.1"/>
    </source>
</evidence>
<feature type="signal peptide" evidence="8">
    <location>
        <begin position="1"/>
        <end position="21"/>
    </location>
</feature>
<evidence type="ECO:0000256" key="1">
    <source>
        <dbReference type="ARBA" id="ARBA00022448"/>
    </source>
</evidence>
<dbReference type="PIRSF" id="PIRSF000025">
    <property type="entry name" value="Cytc_Bsub_c550"/>
    <property type="match status" value="1"/>
</dbReference>
<keyword evidence="11" id="KW-1185">Reference proteome</keyword>
<dbReference type="PROSITE" id="PS51257">
    <property type="entry name" value="PROKAR_LIPOPROTEIN"/>
    <property type="match status" value="1"/>
</dbReference>
<reference evidence="10" key="1">
    <citation type="submission" date="2021-04" db="EMBL/GenBank/DDBJ databases">
        <title>Genome seq and assembly of Bacillus sp.</title>
        <authorList>
            <person name="Chhetri G."/>
        </authorList>
    </citation>
    <scope>NUCLEOTIDE SEQUENCE</scope>
    <source>
        <strain evidence="10">RG28</strain>
    </source>
</reference>
<feature type="chain" id="PRO_5039556967" evidence="8">
    <location>
        <begin position="22"/>
        <end position="106"/>
    </location>
</feature>
<comment type="caution">
    <text evidence="10">The sequence shown here is derived from an EMBL/GenBank/DDBJ whole genome shotgun (WGS) entry which is preliminary data.</text>
</comment>
<evidence type="ECO:0000256" key="4">
    <source>
        <dbReference type="ARBA" id="ARBA00022982"/>
    </source>
</evidence>
<evidence type="ECO:0000313" key="11">
    <source>
        <dbReference type="Proteomes" id="UP000682134"/>
    </source>
</evidence>
<dbReference type="GO" id="GO:0005506">
    <property type="term" value="F:iron ion binding"/>
    <property type="evidence" value="ECO:0007669"/>
    <property type="project" value="InterPro"/>
</dbReference>
<dbReference type="Gene3D" id="1.10.760.10">
    <property type="entry name" value="Cytochrome c-like domain"/>
    <property type="match status" value="1"/>
</dbReference>
<evidence type="ECO:0000256" key="5">
    <source>
        <dbReference type="ARBA" id="ARBA00023004"/>
    </source>
</evidence>
<proteinExistence type="predicted"/>
<dbReference type="PANTHER" id="PTHR37823:SF4">
    <property type="entry name" value="MENAQUINOL-CYTOCHROME C REDUCTASE CYTOCHROME B_C SUBUNIT"/>
    <property type="match status" value="1"/>
</dbReference>
<dbReference type="InterPro" id="IPR009056">
    <property type="entry name" value="Cyt_c-like_dom"/>
</dbReference>
<dbReference type="AlphaFoldDB" id="A0A940NXA6"/>
<feature type="domain" description="Cytochrome c" evidence="9">
    <location>
        <begin position="32"/>
        <end position="106"/>
    </location>
</feature>
<evidence type="ECO:0000256" key="2">
    <source>
        <dbReference type="ARBA" id="ARBA00022617"/>
    </source>
</evidence>
<dbReference type="InterPro" id="IPR051811">
    <property type="entry name" value="Cytochrome_c550/c551-like"/>
</dbReference>
<protein>
    <submittedName>
        <fullName evidence="10">Cytochrome c</fullName>
    </submittedName>
</protein>
<comment type="PTM">
    <text evidence="6">Binds 1 heme c group covalently per subunit.</text>
</comment>
<dbReference type="InterPro" id="IPR036909">
    <property type="entry name" value="Cyt_c-like_dom_sf"/>
</dbReference>
<dbReference type="EMBL" id="JAGIYQ010000014">
    <property type="protein sequence ID" value="MBP0726718.1"/>
    <property type="molecule type" value="Genomic_DNA"/>
</dbReference>
<gene>
    <name evidence="10" type="ORF">J5Y03_16290</name>
</gene>
<keyword evidence="2 6" id="KW-0349">Heme</keyword>
<evidence type="ECO:0000256" key="6">
    <source>
        <dbReference type="PIRSR" id="PIRSR000025-1"/>
    </source>
</evidence>
<name>A0A940NXA6_9BACI</name>
<dbReference type="GO" id="GO:0016020">
    <property type="term" value="C:membrane"/>
    <property type="evidence" value="ECO:0007669"/>
    <property type="project" value="InterPro"/>
</dbReference>
<accession>A0A940NXA6</accession>
<dbReference type="Pfam" id="PF13442">
    <property type="entry name" value="Cytochrome_CBB3"/>
    <property type="match status" value="1"/>
</dbReference>
<keyword evidence="5 7" id="KW-0408">Iron</keyword>
<dbReference type="RefSeq" id="WP_209407063.1">
    <property type="nucleotide sequence ID" value="NZ_JAGIYQ010000014.1"/>
</dbReference>
<feature type="binding site" description="covalent" evidence="6">
    <location>
        <position position="48"/>
    </location>
    <ligand>
        <name>heme c</name>
        <dbReference type="ChEBI" id="CHEBI:61717"/>
    </ligand>
</feature>
<dbReference type="SUPFAM" id="SSF46626">
    <property type="entry name" value="Cytochrome c"/>
    <property type="match status" value="1"/>
</dbReference>
<feature type="binding site" description="axial binding residue" evidence="7">
    <location>
        <position position="85"/>
    </location>
    <ligand>
        <name>heme c</name>
        <dbReference type="ChEBI" id="CHEBI:61717"/>
    </ligand>
    <ligandPart>
        <name>Fe</name>
        <dbReference type="ChEBI" id="CHEBI:18248"/>
    </ligandPart>
</feature>
<dbReference type="GO" id="GO:0009055">
    <property type="term" value="F:electron transfer activity"/>
    <property type="evidence" value="ECO:0007669"/>
    <property type="project" value="InterPro"/>
</dbReference>